<dbReference type="RefSeq" id="WP_130334707.1">
    <property type="nucleotide sequence ID" value="NZ_SHLD01000001.1"/>
</dbReference>
<dbReference type="Proteomes" id="UP000294114">
    <property type="component" value="Unassembled WGS sequence"/>
</dbReference>
<keyword evidence="2" id="KW-1185">Reference proteome</keyword>
<name>A0A4V2GD93_9ACTN</name>
<dbReference type="OrthoDB" id="3400966at2"/>
<sequence>MAVTLSQLRSEPFWRNETVPPNLTEFVFALADHFGLPHGRAGTVGNFKHLEGRHRSIEWSLNSAFCTDRKYGTQDRRDTRGNHRHIRAVDLTWIVNRNNQDQIAKAKAEFHPLCHRLDNAVRAGLLPQVAEWFGTFNGNEVSGWSKGGPDSSDSSHLNHLHIGFWTENADDDHSDIFGILTESVTPPGDDMSVADVRTGLHQILDEAAKRSTPTGRQYGDDFDTLIRRSISPIVAQIAALTGKNMVDEKEIAKAVLAGLQPATIADFVMEAMPASASEIVDELTSRINDRTPGEGLPSPV</sequence>
<evidence type="ECO:0000313" key="2">
    <source>
        <dbReference type="Proteomes" id="UP000294114"/>
    </source>
</evidence>
<dbReference type="EMBL" id="SHLD01000001">
    <property type="protein sequence ID" value="RZU75016.1"/>
    <property type="molecule type" value="Genomic_DNA"/>
</dbReference>
<accession>A0A4V2GD93</accession>
<organism evidence="1 2">
    <name type="scientific">Micromonospora kangleipakensis</name>
    <dbReference type="NCBI Taxonomy" id="1077942"/>
    <lineage>
        <taxon>Bacteria</taxon>
        <taxon>Bacillati</taxon>
        <taxon>Actinomycetota</taxon>
        <taxon>Actinomycetes</taxon>
        <taxon>Micromonosporales</taxon>
        <taxon>Micromonosporaceae</taxon>
        <taxon>Micromonospora</taxon>
    </lineage>
</organism>
<proteinExistence type="predicted"/>
<gene>
    <name evidence="1" type="ORF">EV384_3528</name>
</gene>
<comment type="caution">
    <text evidence="1">The sequence shown here is derived from an EMBL/GenBank/DDBJ whole genome shotgun (WGS) entry which is preliminary data.</text>
</comment>
<reference evidence="1 2" key="1">
    <citation type="submission" date="2019-02" db="EMBL/GenBank/DDBJ databases">
        <title>Sequencing the genomes of 1000 actinobacteria strains.</title>
        <authorList>
            <person name="Klenk H.-P."/>
        </authorList>
    </citation>
    <scope>NUCLEOTIDE SEQUENCE [LARGE SCALE GENOMIC DNA]</scope>
    <source>
        <strain evidence="1 2">DSM 45612</strain>
    </source>
</reference>
<protein>
    <submittedName>
        <fullName evidence="1">Uncharacterized protein</fullName>
    </submittedName>
</protein>
<evidence type="ECO:0000313" key="1">
    <source>
        <dbReference type="EMBL" id="RZU75016.1"/>
    </source>
</evidence>
<dbReference type="AlphaFoldDB" id="A0A4V2GD93"/>